<evidence type="ECO:0000313" key="18">
    <source>
        <dbReference type="EMBL" id="KAG5186120.1"/>
    </source>
</evidence>
<feature type="domain" description="TAZ-type" evidence="15">
    <location>
        <begin position="560"/>
        <end position="646"/>
    </location>
</feature>
<evidence type="ECO:0000256" key="10">
    <source>
        <dbReference type="ARBA" id="ARBA00023163"/>
    </source>
</evidence>
<keyword evidence="11" id="KW-0539">Nucleus</keyword>
<evidence type="ECO:0000259" key="16">
    <source>
        <dbReference type="PROSITE" id="PS50135"/>
    </source>
</evidence>
<evidence type="ECO:0000256" key="14">
    <source>
        <dbReference type="SAM" id="MobiDB-lite"/>
    </source>
</evidence>
<reference evidence="18" key="1">
    <citation type="submission" date="2021-02" db="EMBL/GenBank/DDBJ databases">
        <title>First Annotated Genome of the Yellow-green Alga Tribonema minus.</title>
        <authorList>
            <person name="Mahan K.M."/>
        </authorList>
    </citation>
    <scope>NUCLEOTIDE SEQUENCE</scope>
    <source>
        <strain evidence="18">UTEX B ZZ1240</strain>
    </source>
</reference>
<feature type="compositionally biased region" description="Basic residues" evidence="14">
    <location>
        <begin position="346"/>
        <end position="361"/>
    </location>
</feature>
<comment type="subcellular location">
    <subcellularLocation>
        <location evidence="1">Nucleus</location>
    </subcellularLocation>
</comment>
<evidence type="ECO:0000256" key="9">
    <source>
        <dbReference type="ARBA" id="ARBA00023159"/>
    </source>
</evidence>
<dbReference type="GO" id="GO:0031490">
    <property type="term" value="F:chromatin DNA binding"/>
    <property type="evidence" value="ECO:0007669"/>
    <property type="project" value="TreeGrafter"/>
</dbReference>
<evidence type="ECO:0000256" key="3">
    <source>
        <dbReference type="ARBA" id="ARBA00022679"/>
    </source>
</evidence>
<dbReference type="Gene3D" id="1.20.1020.10">
    <property type="entry name" value="TAZ domain"/>
    <property type="match status" value="1"/>
</dbReference>
<dbReference type="InterPro" id="IPR043145">
    <property type="entry name" value="Znf_ZZ_sf"/>
</dbReference>
<evidence type="ECO:0000256" key="12">
    <source>
        <dbReference type="ARBA" id="ARBA00048017"/>
    </source>
</evidence>
<dbReference type="GO" id="GO:0000123">
    <property type="term" value="C:histone acetyltransferase complex"/>
    <property type="evidence" value="ECO:0007669"/>
    <property type="project" value="TreeGrafter"/>
</dbReference>
<keyword evidence="10" id="KW-0804">Transcription</keyword>
<keyword evidence="5 13" id="KW-0863">Zinc-finger</keyword>
<dbReference type="GO" id="GO:0045944">
    <property type="term" value="P:positive regulation of transcription by RNA polymerase II"/>
    <property type="evidence" value="ECO:0007669"/>
    <property type="project" value="TreeGrafter"/>
</dbReference>
<dbReference type="GO" id="GO:0005634">
    <property type="term" value="C:nucleus"/>
    <property type="evidence" value="ECO:0007669"/>
    <property type="project" value="UniProtKB-SubCell"/>
</dbReference>
<gene>
    <name evidence="18" type="ORF">JKP88DRAFT_269616</name>
</gene>
<dbReference type="OrthoDB" id="899at2759"/>
<keyword evidence="6" id="KW-0862">Zinc</keyword>
<dbReference type="SMART" id="SM01250">
    <property type="entry name" value="KAT11"/>
    <property type="match status" value="1"/>
</dbReference>
<keyword evidence="7" id="KW-0156">Chromatin regulator</keyword>
<dbReference type="InterPro" id="IPR000433">
    <property type="entry name" value="Znf_ZZ"/>
</dbReference>
<feature type="compositionally biased region" description="Basic and acidic residues" evidence="14">
    <location>
        <begin position="326"/>
        <end position="337"/>
    </location>
</feature>
<dbReference type="PANTHER" id="PTHR13808">
    <property type="entry name" value="CBP/P300-RELATED"/>
    <property type="match status" value="1"/>
</dbReference>
<dbReference type="PROSITE" id="PS01357">
    <property type="entry name" value="ZF_ZZ_1"/>
    <property type="match status" value="1"/>
</dbReference>
<dbReference type="InterPro" id="IPR031162">
    <property type="entry name" value="CBP_P300_HAT"/>
</dbReference>
<dbReference type="SUPFAM" id="SSF57850">
    <property type="entry name" value="RING/U-box"/>
    <property type="match status" value="1"/>
</dbReference>
<keyword evidence="3" id="KW-0808">Transferase</keyword>
<organism evidence="18 19">
    <name type="scientific">Tribonema minus</name>
    <dbReference type="NCBI Taxonomy" id="303371"/>
    <lineage>
        <taxon>Eukaryota</taxon>
        <taxon>Sar</taxon>
        <taxon>Stramenopiles</taxon>
        <taxon>Ochrophyta</taxon>
        <taxon>PX clade</taxon>
        <taxon>Xanthophyceae</taxon>
        <taxon>Tribonematales</taxon>
        <taxon>Tribonemataceae</taxon>
        <taxon>Tribonema</taxon>
    </lineage>
</organism>
<dbReference type="SUPFAM" id="SSF57933">
    <property type="entry name" value="TAZ domain"/>
    <property type="match status" value="1"/>
</dbReference>
<sequence>MLIAQMQVAERVKGDAEAQRVAGDRCALCGASTLTWEPPMYYCNGASCGMSRIRRNSYFYTGGANQRRAAGSLAPTARKLGGRDIPHTPMSQFIEARVQERLRRCYADAAAAAARGGGAAPAAVNEIHIKVVSNQDVTHVVKANFARRFRARGFPSEFLARSKCVLLFQELDGVDCLLFGMYVYEYGHACGPPNQRRVYVSYLDSVHYFRPRQYRTVVYKEIIVAYLEYVKRRGFHTAHIWACPPLKGDDYILYCHPEDQKTPKDDRLQNWYLSMLEDAQQRGIIEHITNLYDECWSDVNADPTAIPYLEGDYWIGEAETIIKDLEQEESTAHERPAGRKGGSMSKTRKKAGGGGARKRGGKGADGGDDGGGFRDPLMQRLGEIIGPMKGSFIVAYLKPRSFVKAMEQTKGQAPDAQLVQLAATPLERDETEETEENQFSEIFDTRQAFLNLCQGNHYQFDQLRRSKHSSMMVLYHLSTPDAPKFLSTCSLCQREIVAGNRYQCTVCENFELCSECAPTAGHPHRLRAIPVKGKADEKGRGGGGGGGAGGGGGGDAQLQTEKQRRERQRSIMLHMQLLTHASTCVDAACPSTNCSRMKALLAHGQSCPARAQGAQCDVCKRVFALLSIHARQCKKDGCSVPQCNQMRQRMRAMVEQQQQMDDRRRQHMNEWYRERARAALAGGGGDSNGAS</sequence>
<evidence type="ECO:0000256" key="11">
    <source>
        <dbReference type="ARBA" id="ARBA00023242"/>
    </source>
</evidence>
<evidence type="ECO:0000259" key="17">
    <source>
        <dbReference type="PROSITE" id="PS51727"/>
    </source>
</evidence>
<comment type="catalytic activity">
    <reaction evidence="12">
        <text>L-lysyl-[protein] + acetyl-CoA = N(6)-acetyl-L-lysyl-[protein] + CoA + H(+)</text>
        <dbReference type="Rhea" id="RHEA:45948"/>
        <dbReference type="Rhea" id="RHEA-COMP:9752"/>
        <dbReference type="Rhea" id="RHEA-COMP:10731"/>
        <dbReference type="ChEBI" id="CHEBI:15378"/>
        <dbReference type="ChEBI" id="CHEBI:29969"/>
        <dbReference type="ChEBI" id="CHEBI:57287"/>
        <dbReference type="ChEBI" id="CHEBI:57288"/>
        <dbReference type="ChEBI" id="CHEBI:61930"/>
        <dbReference type="EC" id="2.3.1.48"/>
    </reaction>
</comment>
<dbReference type="PROSITE" id="PS50134">
    <property type="entry name" value="ZF_TAZ"/>
    <property type="match status" value="1"/>
</dbReference>
<comment type="caution">
    <text evidence="18">The sequence shown here is derived from an EMBL/GenBank/DDBJ whole genome shotgun (WGS) entry which is preliminary data.</text>
</comment>
<evidence type="ECO:0000256" key="1">
    <source>
        <dbReference type="ARBA" id="ARBA00004123"/>
    </source>
</evidence>
<dbReference type="Pfam" id="PF08214">
    <property type="entry name" value="HAT_KAT11"/>
    <property type="match status" value="1"/>
</dbReference>
<evidence type="ECO:0000256" key="7">
    <source>
        <dbReference type="ARBA" id="ARBA00022853"/>
    </source>
</evidence>
<evidence type="ECO:0000256" key="6">
    <source>
        <dbReference type="ARBA" id="ARBA00022833"/>
    </source>
</evidence>
<keyword evidence="19" id="KW-1185">Reference proteome</keyword>
<feature type="compositionally biased region" description="Gly residues" evidence="14">
    <location>
        <begin position="541"/>
        <end position="555"/>
    </location>
</feature>
<dbReference type="EC" id="2.3.1.48" evidence="2"/>
<dbReference type="SMART" id="SM00291">
    <property type="entry name" value="ZnF_ZZ"/>
    <property type="match status" value="1"/>
</dbReference>
<dbReference type="PROSITE" id="PS50135">
    <property type="entry name" value="ZF_ZZ_2"/>
    <property type="match status" value="1"/>
</dbReference>
<evidence type="ECO:0000313" key="19">
    <source>
        <dbReference type="Proteomes" id="UP000664859"/>
    </source>
</evidence>
<protein>
    <recommendedName>
        <fullName evidence="2">histone acetyltransferase</fullName>
        <ecNumber evidence="2">2.3.1.48</ecNumber>
    </recommendedName>
</protein>
<evidence type="ECO:0000256" key="5">
    <source>
        <dbReference type="ARBA" id="ARBA00022771"/>
    </source>
</evidence>
<evidence type="ECO:0000256" key="4">
    <source>
        <dbReference type="ARBA" id="ARBA00022723"/>
    </source>
</evidence>
<accession>A0A835Z331</accession>
<dbReference type="GO" id="GO:0005667">
    <property type="term" value="C:transcription regulator complex"/>
    <property type="evidence" value="ECO:0007669"/>
    <property type="project" value="TreeGrafter"/>
</dbReference>
<feature type="region of interest" description="Disordered" evidence="14">
    <location>
        <begin position="326"/>
        <end position="375"/>
    </location>
</feature>
<name>A0A835Z331_9STRA</name>
<dbReference type="EMBL" id="JAFCMP010000113">
    <property type="protein sequence ID" value="KAG5186120.1"/>
    <property type="molecule type" value="Genomic_DNA"/>
</dbReference>
<dbReference type="InterPro" id="IPR013178">
    <property type="entry name" value="Histone_AcTrfase_Rtt109/CBP"/>
</dbReference>
<dbReference type="GO" id="GO:0004402">
    <property type="term" value="F:histone acetyltransferase activity"/>
    <property type="evidence" value="ECO:0007669"/>
    <property type="project" value="InterPro"/>
</dbReference>
<evidence type="ECO:0000259" key="15">
    <source>
        <dbReference type="PROSITE" id="PS50134"/>
    </source>
</evidence>
<feature type="domain" description="ZZ-type" evidence="16">
    <location>
        <begin position="484"/>
        <end position="534"/>
    </location>
</feature>
<dbReference type="GO" id="GO:0008270">
    <property type="term" value="F:zinc ion binding"/>
    <property type="evidence" value="ECO:0007669"/>
    <property type="project" value="UniProtKB-KW"/>
</dbReference>
<keyword evidence="8" id="KW-0805">Transcription regulation</keyword>
<dbReference type="Proteomes" id="UP000664859">
    <property type="component" value="Unassembled WGS sequence"/>
</dbReference>
<dbReference type="SMART" id="SM00551">
    <property type="entry name" value="ZnF_TAZ"/>
    <property type="match status" value="1"/>
</dbReference>
<dbReference type="PANTHER" id="PTHR13808:SF1">
    <property type="entry name" value="HISTONE ACETYLTRANSFERASE"/>
    <property type="match status" value="1"/>
</dbReference>
<dbReference type="InterPro" id="IPR000197">
    <property type="entry name" value="Znf_TAZ"/>
</dbReference>
<dbReference type="PROSITE" id="PS51727">
    <property type="entry name" value="CBP_P300_HAT"/>
    <property type="match status" value="1"/>
</dbReference>
<dbReference type="Pfam" id="PF02135">
    <property type="entry name" value="zf-TAZ"/>
    <property type="match status" value="1"/>
</dbReference>
<dbReference type="Gene3D" id="3.30.60.90">
    <property type="match status" value="1"/>
</dbReference>
<evidence type="ECO:0000256" key="13">
    <source>
        <dbReference type="PROSITE-ProRule" id="PRU00228"/>
    </source>
</evidence>
<evidence type="ECO:0000256" key="2">
    <source>
        <dbReference type="ARBA" id="ARBA00013184"/>
    </source>
</evidence>
<dbReference type="InterPro" id="IPR035898">
    <property type="entry name" value="TAZ_dom_sf"/>
</dbReference>
<dbReference type="Pfam" id="PF00569">
    <property type="entry name" value="ZZ"/>
    <property type="match status" value="1"/>
</dbReference>
<evidence type="ECO:0000256" key="8">
    <source>
        <dbReference type="ARBA" id="ARBA00023015"/>
    </source>
</evidence>
<keyword evidence="4" id="KW-0479">Metal-binding</keyword>
<dbReference type="GO" id="GO:0003713">
    <property type="term" value="F:transcription coactivator activity"/>
    <property type="evidence" value="ECO:0007669"/>
    <property type="project" value="TreeGrafter"/>
</dbReference>
<feature type="domain" description="CBP/p300-type HAT" evidence="17">
    <location>
        <begin position="79"/>
        <end position="482"/>
    </location>
</feature>
<dbReference type="AlphaFoldDB" id="A0A835Z331"/>
<keyword evidence="9" id="KW-0010">Activator</keyword>
<feature type="region of interest" description="Disordered" evidence="14">
    <location>
        <begin position="533"/>
        <end position="566"/>
    </location>
</feature>
<proteinExistence type="predicted"/>